<evidence type="ECO:0000256" key="1">
    <source>
        <dbReference type="ARBA" id="ARBA00005250"/>
    </source>
</evidence>
<proteinExistence type="inferred from homology"/>
<dbReference type="InterPro" id="IPR050855">
    <property type="entry name" value="NDM-1-like"/>
</dbReference>
<comment type="caution">
    <text evidence="3">The sequence shown here is derived from an EMBL/GenBank/DDBJ whole genome shotgun (WGS) entry which is preliminary data.</text>
</comment>
<comment type="similarity">
    <text evidence="1">Belongs to the metallo-beta-lactamase superfamily. Class-B beta-lactamase family.</text>
</comment>
<name>A0ABQ5YSR6_9BURK</name>
<dbReference type="Pfam" id="PF00753">
    <property type="entry name" value="Lactamase_B"/>
    <property type="match status" value="1"/>
</dbReference>
<dbReference type="InterPro" id="IPR036866">
    <property type="entry name" value="RibonucZ/Hydroxyglut_hydro"/>
</dbReference>
<dbReference type="InterPro" id="IPR001279">
    <property type="entry name" value="Metallo-B-lactamas"/>
</dbReference>
<dbReference type="PANTHER" id="PTHR42951:SF4">
    <property type="entry name" value="ACYL-COENZYME A THIOESTERASE MBLAC2"/>
    <property type="match status" value="1"/>
</dbReference>
<dbReference type="PANTHER" id="PTHR42951">
    <property type="entry name" value="METALLO-BETA-LACTAMASE DOMAIN-CONTAINING"/>
    <property type="match status" value="1"/>
</dbReference>
<dbReference type="Gene3D" id="3.60.15.10">
    <property type="entry name" value="Ribonuclease Z/Hydroxyacylglutathione hydrolase-like"/>
    <property type="match status" value="1"/>
</dbReference>
<feature type="domain" description="Metallo-beta-lactamase" evidence="2">
    <location>
        <begin position="61"/>
        <end position="242"/>
    </location>
</feature>
<sequence>MLAALLTTATGAIAANPTITPPTPNAKTLNYGLNASPLGDGWYVIEGQNADFSVDNGCNIINTGFFVKDNKVWVINTGTSRLYGEQQRALIEKTTHQAKIQEVINLNLHPDYFLGNQAYADTPIAATAVTQQGMHREASAYETNLYKLCGDWMKGTESRFPDQTVKAPGPLDWSGRQFETMELSGHTDSDLVIFDREHGVLWSGGLVFHDRIITVPHAHLKAWMESLKTLKKLNPKIIIPSHGPVAFGTGAIDQTLDYITWLDQHLKQSADAGLDINEVMDAGVPDRFKHFAAYPAEFYRNVTKFYPQYEQAALGGFR</sequence>
<evidence type="ECO:0000313" key="4">
    <source>
        <dbReference type="Proteomes" id="UP001156664"/>
    </source>
</evidence>
<reference evidence="4" key="1">
    <citation type="journal article" date="2019" name="Int. J. Syst. Evol. Microbiol.">
        <title>The Global Catalogue of Microorganisms (GCM) 10K type strain sequencing project: providing services to taxonomists for standard genome sequencing and annotation.</title>
        <authorList>
            <consortium name="The Broad Institute Genomics Platform"/>
            <consortium name="The Broad Institute Genome Sequencing Center for Infectious Disease"/>
            <person name="Wu L."/>
            <person name="Ma J."/>
        </authorList>
    </citation>
    <scope>NUCLEOTIDE SEQUENCE [LARGE SCALE GENOMIC DNA]</scope>
    <source>
        <strain evidence="4">NBRC 105857</strain>
    </source>
</reference>
<dbReference type="SMART" id="SM00849">
    <property type="entry name" value="Lactamase_B"/>
    <property type="match status" value="1"/>
</dbReference>
<evidence type="ECO:0000259" key="2">
    <source>
        <dbReference type="SMART" id="SM00849"/>
    </source>
</evidence>
<dbReference type="Proteomes" id="UP001156664">
    <property type="component" value="Unassembled WGS sequence"/>
</dbReference>
<accession>A0ABQ5YSR6</accession>
<dbReference type="EMBL" id="BSOJ01000015">
    <property type="protein sequence ID" value="GLR26467.1"/>
    <property type="molecule type" value="Genomic_DNA"/>
</dbReference>
<organism evidence="3 4">
    <name type="scientific">Limnobacter litoralis</name>
    <dbReference type="NCBI Taxonomy" id="481366"/>
    <lineage>
        <taxon>Bacteria</taxon>
        <taxon>Pseudomonadati</taxon>
        <taxon>Pseudomonadota</taxon>
        <taxon>Betaproteobacteria</taxon>
        <taxon>Burkholderiales</taxon>
        <taxon>Burkholderiaceae</taxon>
        <taxon>Limnobacter</taxon>
    </lineage>
</organism>
<dbReference type="SUPFAM" id="SSF56281">
    <property type="entry name" value="Metallo-hydrolase/oxidoreductase"/>
    <property type="match status" value="1"/>
</dbReference>
<protein>
    <recommendedName>
        <fullName evidence="2">Metallo-beta-lactamase domain-containing protein</fullName>
    </recommendedName>
</protein>
<dbReference type="CDD" id="cd16282">
    <property type="entry name" value="metallo-hydrolase-like_MBL-fold"/>
    <property type="match status" value="1"/>
</dbReference>
<keyword evidence="4" id="KW-1185">Reference proteome</keyword>
<dbReference type="NCBIfam" id="TIGR04558">
    <property type="entry name" value="SoxH_rel_PQQ_1"/>
    <property type="match status" value="1"/>
</dbReference>
<evidence type="ECO:0000313" key="3">
    <source>
        <dbReference type="EMBL" id="GLR26467.1"/>
    </source>
</evidence>
<dbReference type="InterPro" id="IPR030811">
    <property type="entry name" value="SoxH-rel_PQQ_1"/>
</dbReference>
<gene>
    <name evidence="3" type="ORF">GCM10007875_15570</name>
</gene>